<keyword evidence="2" id="KW-1185">Reference proteome</keyword>
<evidence type="ECO:0000313" key="1">
    <source>
        <dbReference type="EMBL" id="QQV75152.1"/>
    </source>
</evidence>
<gene>
    <name evidence="1" type="ORF">H6P87_00698</name>
</gene>
<proteinExistence type="predicted"/>
<organism evidence="1 2">
    <name type="scientific">Rickettsia tillamookensis</name>
    <dbReference type="NCBI Taxonomy" id="2761623"/>
    <lineage>
        <taxon>Bacteria</taxon>
        <taxon>Pseudomonadati</taxon>
        <taxon>Pseudomonadota</taxon>
        <taxon>Alphaproteobacteria</taxon>
        <taxon>Rickettsiales</taxon>
        <taxon>Rickettsiaceae</taxon>
        <taxon>Rickettsieae</taxon>
        <taxon>Rickettsia</taxon>
        <taxon>spotted fever group</taxon>
    </lineage>
</organism>
<name>A0A9E6MHF5_9RICK</name>
<reference evidence="1 2" key="1">
    <citation type="journal article" date="2021" name="Int. J. Syst. Evol. Microbiol.">
        <title>Characterization of a novel transitional group Rickettsia species (Rickettsia tillamookensis sp. nov.) from the western black-legged tick, Ixodes pacificus.</title>
        <authorList>
            <person name="Gauthier D.T."/>
            <person name="Karpathy S.E."/>
            <person name="Grizzard S.L."/>
            <person name="Batra D."/>
            <person name="Rowe L.A."/>
            <person name="Paddock C.D."/>
        </authorList>
    </citation>
    <scope>NUCLEOTIDE SEQUENCE [LARGE SCALE GENOMIC DNA]</scope>
    <source>
        <strain evidence="1 2">Tillamook 23</strain>
    </source>
</reference>
<sequence length="37" mass="4150">MDKIEIKKGDIVVCVLSGDYGKPRPMIKKHIRCHAVA</sequence>
<evidence type="ECO:0000313" key="2">
    <source>
        <dbReference type="Proteomes" id="UP000595296"/>
    </source>
</evidence>
<dbReference type="Proteomes" id="UP000595296">
    <property type="component" value="Chromosome"/>
</dbReference>
<accession>A0A9E6MHF5</accession>
<protein>
    <submittedName>
        <fullName evidence="1">Uncharacterized protein</fullName>
    </submittedName>
</protein>
<dbReference type="EMBL" id="CP060138">
    <property type="protein sequence ID" value="QQV75152.1"/>
    <property type="molecule type" value="Genomic_DNA"/>
</dbReference>